<dbReference type="InterPro" id="IPR036038">
    <property type="entry name" value="Aminotransferase-like"/>
</dbReference>
<organism evidence="8 9">
    <name type="scientific">Penicillium canescens</name>
    <dbReference type="NCBI Taxonomy" id="5083"/>
    <lineage>
        <taxon>Eukaryota</taxon>
        <taxon>Fungi</taxon>
        <taxon>Dikarya</taxon>
        <taxon>Ascomycota</taxon>
        <taxon>Pezizomycotina</taxon>
        <taxon>Eurotiomycetes</taxon>
        <taxon>Eurotiomycetidae</taxon>
        <taxon>Eurotiales</taxon>
        <taxon>Aspergillaceae</taxon>
        <taxon>Penicillium</taxon>
    </lineage>
</organism>
<proteinExistence type="inferred from homology"/>
<keyword evidence="4" id="KW-0032">Aminotransferase</keyword>
<evidence type="ECO:0000256" key="3">
    <source>
        <dbReference type="ARBA" id="ARBA00009320"/>
    </source>
</evidence>
<dbReference type="Gene3D" id="3.30.470.10">
    <property type="match status" value="1"/>
</dbReference>
<dbReference type="InterPro" id="IPR005786">
    <property type="entry name" value="B_amino_transII"/>
</dbReference>
<comment type="cofactor">
    <cofactor evidence="1">
        <name>pyridoxal 5'-phosphate</name>
        <dbReference type="ChEBI" id="CHEBI:597326"/>
    </cofactor>
</comment>
<accession>A0AAD6IIJ7</accession>
<gene>
    <name evidence="8" type="ORF">N7460_001753</name>
</gene>
<dbReference type="Gene3D" id="3.20.10.10">
    <property type="entry name" value="D-amino Acid Aminotransferase, subunit A, domain 2"/>
    <property type="match status" value="1"/>
</dbReference>
<comment type="caution">
    <text evidence="8">The sequence shown here is derived from an EMBL/GenBank/DDBJ whole genome shotgun (WGS) entry which is preliminary data.</text>
</comment>
<comment type="pathway">
    <text evidence="2">Secondary metabolite biosynthesis.</text>
</comment>
<sequence length="368" mass="39729">MAAFPPPPLASLVLIGLHVAEWNKLGLAPMEVNGHVESEYSVATGEWSKPHFVEDPLLRIHGLSPGLNYGQQAFEGMKGFGPYRDPHGQIQVFRPKDHAARLALSCSTIAIPTIPEDVFLASINLAVARNAEYVPPHESDAALYIRPLVFGSEAFFAVSAGTGYRFCVYVQPYKAYHGVQPLPALVLEELDRAAPQGVGHVKVGGNYAPVLKWSDKARAEGFHITLHLDSRTQSQIDEFSTSGFLGLKKTGNSYTLVVPSSPSILKSVTSTSCVELARSFGWAVELRPIPYLELPHFTEILAAGTAAMVVPIKSITRRSTGDVFSFSADGPGEACQRLSKALLAVQKGLATDDGDWLWPVAPVADAEK</sequence>
<dbReference type="PIRSF" id="PIRSF006468">
    <property type="entry name" value="BCAT1"/>
    <property type="match status" value="1"/>
</dbReference>
<dbReference type="GO" id="GO:0004084">
    <property type="term" value="F:branched-chain-amino-acid transaminase activity"/>
    <property type="evidence" value="ECO:0007669"/>
    <property type="project" value="InterPro"/>
</dbReference>
<keyword evidence="9" id="KW-1185">Reference proteome</keyword>
<dbReference type="Pfam" id="PF01063">
    <property type="entry name" value="Aminotran_4"/>
    <property type="match status" value="1"/>
</dbReference>
<dbReference type="FunFam" id="3.20.10.10:FF:000010">
    <property type="entry name" value="Branched-chain amino acid aminotransferase"/>
    <property type="match status" value="1"/>
</dbReference>
<evidence type="ECO:0000256" key="7">
    <source>
        <dbReference type="PIRSR" id="PIRSR006468-1"/>
    </source>
</evidence>
<comment type="similarity">
    <text evidence="3">Belongs to the class-IV pyridoxal-phosphate-dependent aminotransferase family.</text>
</comment>
<evidence type="ECO:0000256" key="4">
    <source>
        <dbReference type="ARBA" id="ARBA00022576"/>
    </source>
</evidence>
<dbReference type="InterPro" id="IPR043132">
    <property type="entry name" value="BCAT-like_C"/>
</dbReference>
<reference evidence="8" key="1">
    <citation type="journal article" date="2023" name="IMA Fungus">
        <title>Comparative genomic study of the Penicillium genus elucidates a diverse pangenome and 15 lateral gene transfer events.</title>
        <authorList>
            <person name="Petersen C."/>
            <person name="Sorensen T."/>
            <person name="Nielsen M.R."/>
            <person name="Sondergaard T.E."/>
            <person name="Sorensen J.L."/>
            <person name="Fitzpatrick D.A."/>
            <person name="Frisvad J.C."/>
            <person name="Nielsen K.L."/>
        </authorList>
    </citation>
    <scope>NUCLEOTIDE SEQUENCE</scope>
    <source>
        <strain evidence="8">IBT 15450</strain>
    </source>
</reference>
<keyword evidence="5" id="KW-0808">Transferase</keyword>
<protein>
    <submittedName>
        <fullName evidence="8">Uncharacterized protein</fullName>
    </submittedName>
</protein>
<dbReference type="PANTHER" id="PTHR42825">
    <property type="entry name" value="AMINO ACID AMINOTRANSFERASE"/>
    <property type="match status" value="1"/>
</dbReference>
<dbReference type="SUPFAM" id="SSF56752">
    <property type="entry name" value="D-aminoacid aminotransferase-like PLP-dependent enzymes"/>
    <property type="match status" value="1"/>
</dbReference>
<feature type="modified residue" description="N6-(pyridoxal phosphate)lysine" evidence="7">
    <location>
        <position position="202"/>
    </location>
</feature>
<reference evidence="8" key="2">
    <citation type="submission" date="2023-01" db="EMBL/GenBank/DDBJ databases">
        <authorList>
            <person name="Petersen C."/>
        </authorList>
    </citation>
    <scope>NUCLEOTIDE SEQUENCE</scope>
    <source>
        <strain evidence="8">IBT 15450</strain>
    </source>
</reference>
<evidence type="ECO:0000256" key="2">
    <source>
        <dbReference type="ARBA" id="ARBA00005179"/>
    </source>
</evidence>
<dbReference type="PANTHER" id="PTHR42825:SF2">
    <property type="entry name" value="BRANCHED-CHAIN-AMINO-ACID AMINOTRANSFERASE 3, CHLOROPLASTIC-RELATED"/>
    <property type="match status" value="1"/>
</dbReference>
<dbReference type="GO" id="GO:0009081">
    <property type="term" value="P:branched-chain amino acid metabolic process"/>
    <property type="evidence" value="ECO:0007669"/>
    <property type="project" value="InterPro"/>
</dbReference>
<keyword evidence="6" id="KW-0663">Pyridoxal phosphate</keyword>
<dbReference type="EMBL" id="JAQJZL010000002">
    <property type="protein sequence ID" value="KAJ6051219.1"/>
    <property type="molecule type" value="Genomic_DNA"/>
</dbReference>
<evidence type="ECO:0000256" key="5">
    <source>
        <dbReference type="ARBA" id="ARBA00022679"/>
    </source>
</evidence>
<evidence type="ECO:0000256" key="1">
    <source>
        <dbReference type="ARBA" id="ARBA00001933"/>
    </source>
</evidence>
<evidence type="ECO:0000313" key="9">
    <source>
        <dbReference type="Proteomes" id="UP001219568"/>
    </source>
</evidence>
<dbReference type="InterPro" id="IPR043131">
    <property type="entry name" value="BCAT-like_N"/>
</dbReference>
<dbReference type="Proteomes" id="UP001219568">
    <property type="component" value="Unassembled WGS sequence"/>
</dbReference>
<evidence type="ECO:0000256" key="6">
    <source>
        <dbReference type="ARBA" id="ARBA00022898"/>
    </source>
</evidence>
<evidence type="ECO:0000313" key="8">
    <source>
        <dbReference type="EMBL" id="KAJ6051219.1"/>
    </source>
</evidence>
<dbReference type="AlphaFoldDB" id="A0AAD6IIJ7"/>
<dbReference type="InterPro" id="IPR001544">
    <property type="entry name" value="Aminotrans_IV"/>
</dbReference>
<name>A0AAD6IIJ7_PENCN</name>